<dbReference type="GeneID" id="5027570"/>
<organism evidence="1 2">
    <name type="scientific">Paramecium tetraurelia</name>
    <dbReference type="NCBI Taxonomy" id="5888"/>
    <lineage>
        <taxon>Eukaryota</taxon>
        <taxon>Sar</taxon>
        <taxon>Alveolata</taxon>
        <taxon>Ciliophora</taxon>
        <taxon>Intramacronucleata</taxon>
        <taxon>Oligohymenophorea</taxon>
        <taxon>Peniculida</taxon>
        <taxon>Parameciidae</taxon>
        <taxon>Paramecium</taxon>
    </lineage>
</organism>
<dbReference type="HOGENOM" id="CLU_2101668_0_0_1"/>
<dbReference type="KEGG" id="ptm:GSPATT00010588001"/>
<evidence type="ECO:0000313" key="1">
    <source>
        <dbReference type="EMBL" id="CAK74388.1"/>
    </source>
</evidence>
<protein>
    <submittedName>
        <fullName evidence="1">Uncharacterized protein</fullName>
    </submittedName>
</protein>
<evidence type="ECO:0000313" key="2">
    <source>
        <dbReference type="Proteomes" id="UP000000600"/>
    </source>
</evidence>
<sequence>MGVICSKQNLNSISNPQKRVKFAAVTPMDDSNEESHHIGIEFQYQIQQDQPNFLIKKQKWEEYFQNRQDFINDEQYITLLRSPNQSKTPRITSLIINPGYCKGITGTIQAFQFRII</sequence>
<dbReference type="RefSeq" id="XP_001441785.1">
    <property type="nucleotide sequence ID" value="XM_001441748.1"/>
</dbReference>
<dbReference type="EMBL" id="CT868185">
    <property type="protein sequence ID" value="CAK74388.1"/>
    <property type="molecule type" value="Genomic_DNA"/>
</dbReference>
<gene>
    <name evidence="1" type="ORF">GSPATT00010588001</name>
</gene>
<accession>A0CUC1</accession>
<dbReference type="AlphaFoldDB" id="A0CUC1"/>
<dbReference type="Proteomes" id="UP000000600">
    <property type="component" value="Unassembled WGS sequence"/>
</dbReference>
<dbReference type="InParanoid" id="A0CUC1"/>
<keyword evidence="2" id="KW-1185">Reference proteome</keyword>
<proteinExistence type="predicted"/>
<reference evidence="1 2" key="1">
    <citation type="journal article" date="2006" name="Nature">
        <title>Global trends of whole-genome duplications revealed by the ciliate Paramecium tetraurelia.</title>
        <authorList>
            <consortium name="Genoscope"/>
            <person name="Aury J.-M."/>
            <person name="Jaillon O."/>
            <person name="Duret L."/>
            <person name="Noel B."/>
            <person name="Jubin C."/>
            <person name="Porcel B.M."/>
            <person name="Segurens B."/>
            <person name="Daubin V."/>
            <person name="Anthouard V."/>
            <person name="Aiach N."/>
            <person name="Arnaiz O."/>
            <person name="Billaut A."/>
            <person name="Beisson J."/>
            <person name="Blanc I."/>
            <person name="Bouhouche K."/>
            <person name="Camara F."/>
            <person name="Duharcourt S."/>
            <person name="Guigo R."/>
            <person name="Gogendeau D."/>
            <person name="Katinka M."/>
            <person name="Keller A.-M."/>
            <person name="Kissmehl R."/>
            <person name="Klotz C."/>
            <person name="Koll F."/>
            <person name="Le Moue A."/>
            <person name="Lepere C."/>
            <person name="Malinsky S."/>
            <person name="Nowacki M."/>
            <person name="Nowak J.K."/>
            <person name="Plattner H."/>
            <person name="Poulain J."/>
            <person name="Ruiz F."/>
            <person name="Serrano V."/>
            <person name="Zagulski M."/>
            <person name="Dessen P."/>
            <person name="Betermier M."/>
            <person name="Weissenbach J."/>
            <person name="Scarpelli C."/>
            <person name="Schachter V."/>
            <person name="Sperling L."/>
            <person name="Meyer E."/>
            <person name="Cohen J."/>
            <person name="Wincker P."/>
        </authorList>
    </citation>
    <scope>NUCLEOTIDE SEQUENCE [LARGE SCALE GENOMIC DNA]</scope>
    <source>
        <strain evidence="1 2">Stock d4-2</strain>
    </source>
</reference>
<name>A0CUC1_PARTE</name>